<evidence type="ECO:0000313" key="2">
    <source>
        <dbReference type="Proteomes" id="UP001499843"/>
    </source>
</evidence>
<keyword evidence="2" id="KW-1185">Reference proteome</keyword>
<dbReference type="Proteomes" id="UP001499843">
    <property type="component" value="Unassembled WGS sequence"/>
</dbReference>
<dbReference type="EMBL" id="BAAAQX010000009">
    <property type="protein sequence ID" value="GAA2208490.1"/>
    <property type="molecule type" value="Genomic_DNA"/>
</dbReference>
<proteinExistence type="predicted"/>
<evidence type="ECO:0000313" key="1">
    <source>
        <dbReference type="EMBL" id="GAA2208490.1"/>
    </source>
</evidence>
<name>A0ABN3CGE8_9ACTN</name>
<comment type="caution">
    <text evidence="1">The sequence shown here is derived from an EMBL/GenBank/DDBJ whole genome shotgun (WGS) entry which is preliminary data.</text>
</comment>
<accession>A0ABN3CGE8</accession>
<protein>
    <submittedName>
        <fullName evidence="1">Uncharacterized protein</fullName>
    </submittedName>
</protein>
<reference evidence="1 2" key="1">
    <citation type="journal article" date="2019" name="Int. J. Syst. Evol. Microbiol.">
        <title>The Global Catalogue of Microorganisms (GCM) 10K type strain sequencing project: providing services to taxonomists for standard genome sequencing and annotation.</title>
        <authorList>
            <consortium name="The Broad Institute Genomics Platform"/>
            <consortium name="The Broad Institute Genome Sequencing Center for Infectious Disease"/>
            <person name="Wu L."/>
            <person name="Ma J."/>
        </authorList>
    </citation>
    <scope>NUCLEOTIDE SEQUENCE [LARGE SCALE GENOMIC DNA]</scope>
    <source>
        <strain evidence="1 2">JCM 16114</strain>
    </source>
</reference>
<sequence>MRCVGAAIKRGKPCNVTHGSRKPLREGDGGPYVRVQVRYYGRLGVPVGIFAACHHLRRAGRLTPEDDELFTTVDNWFIARLPYPPFYADGNTIRAVPWFKPDAARLIAELAPLESLLRRYDVPYDVVRSPDPGTIIYEDDFQIGVLPYVRRPEESRPQTPAVSGGANVPFG</sequence>
<organism evidence="1 2">
    <name type="scientific">Nonomuraea monospora</name>
    <dbReference type="NCBI Taxonomy" id="568818"/>
    <lineage>
        <taxon>Bacteria</taxon>
        <taxon>Bacillati</taxon>
        <taxon>Actinomycetota</taxon>
        <taxon>Actinomycetes</taxon>
        <taxon>Streptosporangiales</taxon>
        <taxon>Streptosporangiaceae</taxon>
        <taxon>Nonomuraea</taxon>
    </lineage>
</organism>
<gene>
    <name evidence="1" type="ORF">GCM10009850_039480</name>
</gene>